<dbReference type="OrthoDB" id="3907302at2759"/>
<dbReference type="SUPFAM" id="SSF53187">
    <property type="entry name" value="Zn-dependent exopeptidases"/>
    <property type="match status" value="1"/>
</dbReference>
<keyword evidence="2" id="KW-0012">Acyltransferase</keyword>
<evidence type="ECO:0000256" key="1">
    <source>
        <dbReference type="ARBA" id="ARBA00022679"/>
    </source>
</evidence>
<evidence type="ECO:0000256" key="3">
    <source>
        <dbReference type="RuleBase" id="RU361240"/>
    </source>
</evidence>
<dbReference type="Proteomes" id="UP000800094">
    <property type="component" value="Unassembled WGS sequence"/>
</dbReference>
<proteinExistence type="inferred from homology"/>
<reference evidence="5" key="1">
    <citation type="journal article" date="2020" name="Stud. Mycol.">
        <title>101 Dothideomycetes genomes: a test case for predicting lifestyles and emergence of pathogens.</title>
        <authorList>
            <person name="Haridas S."/>
            <person name="Albert R."/>
            <person name="Binder M."/>
            <person name="Bloem J."/>
            <person name="Labutti K."/>
            <person name="Salamov A."/>
            <person name="Andreopoulos B."/>
            <person name="Baker S."/>
            <person name="Barry K."/>
            <person name="Bills G."/>
            <person name="Bluhm B."/>
            <person name="Cannon C."/>
            <person name="Castanera R."/>
            <person name="Culley D."/>
            <person name="Daum C."/>
            <person name="Ezra D."/>
            <person name="Gonzalez J."/>
            <person name="Henrissat B."/>
            <person name="Kuo A."/>
            <person name="Liang C."/>
            <person name="Lipzen A."/>
            <person name="Lutzoni F."/>
            <person name="Magnuson J."/>
            <person name="Mondo S."/>
            <person name="Nolan M."/>
            <person name="Ohm R."/>
            <person name="Pangilinan J."/>
            <person name="Park H.-J."/>
            <person name="Ramirez L."/>
            <person name="Alfaro M."/>
            <person name="Sun H."/>
            <person name="Tritt A."/>
            <person name="Yoshinaga Y."/>
            <person name="Zwiers L.-H."/>
            <person name="Turgeon B."/>
            <person name="Goodwin S."/>
            <person name="Spatafora J."/>
            <person name="Crous P."/>
            <person name="Grigoriev I."/>
        </authorList>
    </citation>
    <scope>NUCLEOTIDE SEQUENCE</scope>
    <source>
        <strain evidence="5">CBS 122368</strain>
    </source>
</reference>
<dbReference type="GO" id="GO:0008270">
    <property type="term" value="F:zinc ion binding"/>
    <property type="evidence" value="ECO:0007669"/>
    <property type="project" value="TreeGrafter"/>
</dbReference>
<keyword evidence="1" id="KW-0808">Transferase</keyword>
<accession>A0A6A6IW46</accession>
<dbReference type="GO" id="GO:0008233">
    <property type="term" value="F:peptidase activity"/>
    <property type="evidence" value="ECO:0007669"/>
    <property type="project" value="UniProtKB-KW"/>
</dbReference>
<dbReference type="InterPro" id="IPR040234">
    <property type="entry name" value="QC/QCL"/>
</dbReference>
<evidence type="ECO:0000313" key="6">
    <source>
        <dbReference type="Proteomes" id="UP000800094"/>
    </source>
</evidence>
<dbReference type="AlphaFoldDB" id="A0A6A6IW46"/>
<dbReference type="RefSeq" id="XP_033689779.1">
    <property type="nucleotide sequence ID" value="XM_033824663.1"/>
</dbReference>
<organism evidence="5 6">
    <name type="scientific">Trematosphaeria pertusa</name>
    <dbReference type="NCBI Taxonomy" id="390896"/>
    <lineage>
        <taxon>Eukaryota</taxon>
        <taxon>Fungi</taxon>
        <taxon>Dikarya</taxon>
        <taxon>Ascomycota</taxon>
        <taxon>Pezizomycotina</taxon>
        <taxon>Dothideomycetes</taxon>
        <taxon>Pleosporomycetidae</taxon>
        <taxon>Pleosporales</taxon>
        <taxon>Massarineae</taxon>
        <taxon>Trematosphaeriaceae</taxon>
        <taxon>Trematosphaeria</taxon>
    </lineage>
</organism>
<feature type="signal peptide" evidence="3">
    <location>
        <begin position="1"/>
        <end position="19"/>
    </location>
</feature>
<dbReference type="Pfam" id="PF04389">
    <property type="entry name" value="Peptidase_M28"/>
    <property type="match status" value="1"/>
</dbReference>
<feature type="domain" description="Peptidase M28" evidence="4">
    <location>
        <begin position="101"/>
        <end position="361"/>
    </location>
</feature>
<feature type="chain" id="PRO_5025704336" description="Peptide hydrolase" evidence="3">
    <location>
        <begin position="20"/>
        <end position="391"/>
    </location>
</feature>
<dbReference type="EC" id="3.4.-.-" evidence="3"/>
<dbReference type="PANTHER" id="PTHR12283">
    <property type="entry name" value="GLUTAMINYL-PEPTIDE CYCLOTRANSFERASE"/>
    <property type="match status" value="1"/>
</dbReference>
<dbReference type="GO" id="GO:0016603">
    <property type="term" value="F:glutaminyl-peptide cyclotransferase activity"/>
    <property type="evidence" value="ECO:0007669"/>
    <property type="project" value="InterPro"/>
</dbReference>
<protein>
    <recommendedName>
        <fullName evidence="3">Peptide hydrolase</fullName>
        <ecNumber evidence="3">3.4.-.-</ecNumber>
    </recommendedName>
</protein>
<keyword evidence="3" id="KW-0862">Zinc</keyword>
<keyword evidence="3" id="KW-0645">Protease</keyword>
<dbReference type="InterPro" id="IPR007484">
    <property type="entry name" value="Peptidase_M28"/>
</dbReference>
<evidence type="ECO:0000259" key="4">
    <source>
        <dbReference type="Pfam" id="PF04389"/>
    </source>
</evidence>
<sequence>MVLFSAFLSLVSLLSLATAYGTLSDETLKNFPSPGDEFNIKTGAILAPILRTRVSGTPGSTAVLQHFLDFFKNQLPEWNVELHNSSAITPVSNGEKIPFVNLIATRDPPTSRVGDVGRLALVAHYDSKFTPEGFIGAIDSAAPCAMILHAARSIDAALTKKWKEMVADGTDELEEAKGVQILLLDGEEAFKSWTATDSLYGSRALAEDWEFSYHPAASTYRTPLDSIDLFLLLDLLGSSGPTIPSYFKTTHWAYKSMAAIEHRLRELGLFKSSPNHPTKMAKRKNKKKRAEPRFLTEADKGDKAFLGGYVEDDHVPFMARGVEILHIIPTPFPHVWHDITDDGEHLDLDTVEDWTRLVTAFAAEWMELEGFFDFRQQRRAEFTEKSEFEIP</sequence>
<dbReference type="InterPro" id="IPR037457">
    <property type="entry name" value="M28_QC"/>
</dbReference>
<dbReference type="PANTHER" id="PTHR12283:SF6">
    <property type="entry name" value="GLUTAMINYL-PEPTIDE CYCLOTRANSFERASE-RELATED"/>
    <property type="match status" value="1"/>
</dbReference>
<dbReference type="CDD" id="cd03880">
    <property type="entry name" value="M28_QC_like"/>
    <property type="match status" value="1"/>
</dbReference>
<comment type="similarity">
    <text evidence="3">Belongs to the peptidase M28 family.</text>
</comment>
<gene>
    <name evidence="5" type="ORF">BU26DRAFT_447770</name>
</gene>
<dbReference type="GO" id="GO:0006508">
    <property type="term" value="P:proteolysis"/>
    <property type="evidence" value="ECO:0007669"/>
    <property type="project" value="UniProtKB-KW"/>
</dbReference>
<dbReference type="Gene3D" id="3.40.630.10">
    <property type="entry name" value="Zn peptidases"/>
    <property type="match status" value="1"/>
</dbReference>
<dbReference type="FunFam" id="3.40.630.10:FF:000074">
    <property type="entry name" value="Peptide hydrolase"/>
    <property type="match status" value="1"/>
</dbReference>
<name>A0A6A6IW46_9PLEO</name>
<dbReference type="GeneID" id="54577993"/>
<keyword evidence="3" id="KW-0479">Metal-binding</keyword>
<evidence type="ECO:0000313" key="5">
    <source>
        <dbReference type="EMBL" id="KAF2254775.1"/>
    </source>
</evidence>
<keyword evidence="3" id="KW-0378">Hydrolase</keyword>
<keyword evidence="6" id="KW-1185">Reference proteome</keyword>
<dbReference type="EMBL" id="ML987190">
    <property type="protein sequence ID" value="KAF2254775.1"/>
    <property type="molecule type" value="Genomic_DNA"/>
</dbReference>
<evidence type="ECO:0000256" key="2">
    <source>
        <dbReference type="ARBA" id="ARBA00023315"/>
    </source>
</evidence>
<keyword evidence="3" id="KW-0732">Signal</keyword>